<name>A0A2I0HGQ9_PUNGR</name>
<feature type="non-terminal residue" evidence="2">
    <location>
        <position position="62"/>
    </location>
</feature>
<keyword evidence="3" id="KW-1185">Reference proteome</keyword>
<protein>
    <submittedName>
        <fullName evidence="2">Uncharacterized protein</fullName>
    </submittedName>
</protein>
<feature type="non-terminal residue" evidence="2">
    <location>
        <position position="1"/>
    </location>
</feature>
<proteinExistence type="predicted"/>
<accession>A0A2I0HGQ9</accession>
<dbReference type="AlphaFoldDB" id="A0A2I0HGQ9"/>
<evidence type="ECO:0000313" key="2">
    <source>
        <dbReference type="EMBL" id="PKI30862.1"/>
    </source>
</evidence>
<dbReference type="Proteomes" id="UP000233551">
    <property type="component" value="Unassembled WGS sequence"/>
</dbReference>
<sequence length="62" mass="6296">GARTAGPSPVAAAFLPIPAAPWLTGLGPFPLLRRSSPEVGPNRPNTFQLGPASLPGGFSFGR</sequence>
<gene>
    <name evidence="2" type="ORF">CRG98_048747</name>
</gene>
<comment type="caution">
    <text evidence="2">The sequence shown here is derived from an EMBL/GenBank/DDBJ whole genome shotgun (WGS) entry which is preliminary data.</text>
</comment>
<evidence type="ECO:0000313" key="3">
    <source>
        <dbReference type="Proteomes" id="UP000233551"/>
    </source>
</evidence>
<evidence type="ECO:0000256" key="1">
    <source>
        <dbReference type="SAM" id="MobiDB-lite"/>
    </source>
</evidence>
<feature type="region of interest" description="Disordered" evidence="1">
    <location>
        <begin position="36"/>
        <end position="62"/>
    </location>
</feature>
<organism evidence="2 3">
    <name type="scientific">Punica granatum</name>
    <name type="common">Pomegranate</name>
    <dbReference type="NCBI Taxonomy" id="22663"/>
    <lineage>
        <taxon>Eukaryota</taxon>
        <taxon>Viridiplantae</taxon>
        <taxon>Streptophyta</taxon>
        <taxon>Embryophyta</taxon>
        <taxon>Tracheophyta</taxon>
        <taxon>Spermatophyta</taxon>
        <taxon>Magnoliopsida</taxon>
        <taxon>eudicotyledons</taxon>
        <taxon>Gunneridae</taxon>
        <taxon>Pentapetalae</taxon>
        <taxon>rosids</taxon>
        <taxon>malvids</taxon>
        <taxon>Myrtales</taxon>
        <taxon>Lythraceae</taxon>
        <taxon>Punica</taxon>
    </lineage>
</organism>
<dbReference type="EMBL" id="PGOL01023168">
    <property type="protein sequence ID" value="PKI30862.1"/>
    <property type="molecule type" value="Genomic_DNA"/>
</dbReference>
<reference evidence="2 3" key="1">
    <citation type="submission" date="2017-11" db="EMBL/GenBank/DDBJ databases">
        <title>De-novo sequencing of pomegranate (Punica granatum L.) genome.</title>
        <authorList>
            <person name="Akparov Z."/>
            <person name="Amiraslanov A."/>
            <person name="Hajiyeva S."/>
            <person name="Abbasov M."/>
            <person name="Kaur K."/>
            <person name="Hamwieh A."/>
            <person name="Solovyev V."/>
            <person name="Salamov A."/>
            <person name="Braich B."/>
            <person name="Kosarev P."/>
            <person name="Mahmoud A."/>
            <person name="Hajiyev E."/>
            <person name="Babayeva S."/>
            <person name="Izzatullayeva V."/>
            <person name="Mammadov A."/>
            <person name="Mammadov A."/>
            <person name="Sharifova S."/>
            <person name="Ojaghi J."/>
            <person name="Eynullazada K."/>
            <person name="Bayramov B."/>
            <person name="Abdulazimova A."/>
            <person name="Shahmuradov I."/>
        </authorList>
    </citation>
    <scope>NUCLEOTIDE SEQUENCE [LARGE SCALE GENOMIC DNA]</scope>
    <source>
        <strain evidence="3">cv. AG2017</strain>
        <tissue evidence="2">Leaf</tissue>
    </source>
</reference>